<dbReference type="GO" id="GO:0016491">
    <property type="term" value="F:oxidoreductase activity"/>
    <property type="evidence" value="ECO:0007669"/>
    <property type="project" value="UniProtKB-KW"/>
</dbReference>
<dbReference type="GO" id="GO:0016020">
    <property type="term" value="C:membrane"/>
    <property type="evidence" value="ECO:0007669"/>
    <property type="project" value="TreeGrafter"/>
</dbReference>
<gene>
    <name evidence="6" type="ORF">CYJ76_02305</name>
</gene>
<comment type="caution">
    <text evidence="6">The sequence shown here is derived from an EMBL/GenBank/DDBJ whole genome shotgun (WGS) entry which is preliminary data.</text>
</comment>
<feature type="compositionally biased region" description="Low complexity" evidence="4">
    <location>
        <begin position="1"/>
        <end position="28"/>
    </location>
</feature>
<dbReference type="InterPro" id="IPR057326">
    <property type="entry name" value="KR_dom"/>
</dbReference>
<dbReference type="Proteomes" id="UP000234206">
    <property type="component" value="Unassembled WGS sequence"/>
</dbReference>
<dbReference type="InterPro" id="IPR036291">
    <property type="entry name" value="NAD(P)-bd_dom_sf"/>
</dbReference>
<dbReference type="Gene3D" id="3.40.50.720">
    <property type="entry name" value="NAD(P)-binding Rossmann-like Domain"/>
    <property type="match status" value="1"/>
</dbReference>
<dbReference type="PANTHER" id="PTHR44196">
    <property type="entry name" value="DEHYDROGENASE/REDUCTASE SDR FAMILY MEMBER 7B"/>
    <property type="match status" value="1"/>
</dbReference>
<evidence type="ECO:0000256" key="4">
    <source>
        <dbReference type="SAM" id="MobiDB-lite"/>
    </source>
</evidence>
<dbReference type="SMART" id="SM00822">
    <property type="entry name" value="PKS_KR"/>
    <property type="match status" value="1"/>
</dbReference>
<keyword evidence="2" id="KW-0560">Oxidoreductase</keyword>
<evidence type="ECO:0000313" key="7">
    <source>
        <dbReference type="Proteomes" id="UP000234206"/>
    </source>
</evidence>
<sequence>MDSTVSSTPSTLPSPSARPATSPSAGTARPAPRGGEPLALVVGASRGLGLLCAEQLIQHGHRVVLSSRSQESLEAARAQLLAEHPEATVDIAPCDVSDRHAVTALVEGVERDLGPIEVLLTVAGIIQVGPAQAMTLEHFDQAVGTMLMGPVNVTMQVLPHMRQRGRGRIGTVTSVGGKVAPPHLLPYSTAKFGAVGFSEGLTAELAGTGVTATTIVPGLMRTGSHDAALFTGDAAREFAWFGPSASLPLLSMDAERAAERMVHGVLEGHTHVMLTPVTQVGSRVHGLAPSFTTRLMGLVNRVLPGAEAVDPLGPGTTVEGRVARQGLRGRARRVVDALTTLGDRAGESTNERTAR</sequence>
<protein>
    <submittedName>
        <fullName evidence="6">NAD(P)-dependent oxidoreductase</fullName>
    </submittedName>
</protein>
<organism evidence="6 7">
    <name type="scientific">Kytococcus schroeteri</name>
    <dbReference type="NCBI Taxonomy" id="138300"/>
    <lineage>
        <taxon>Bacteria</taxon>
        <taxon>Bacillati</taxon>
        <taxon>Actinomycetota</taxon>
        <taxon>Actinomycetes</taxon>
        <taxon>Micrococcales</taxon>
        <taxon>Kytococcaceae</taxon>
        <taxon>Kytococcus</taxon>
    </lineage>
</organism>
<feature type="domain" description="Ketoreductase" evidence="5">
    <location>
        <begin position="37"/>
        <end position="223"/>
    </location>
</feature>
<evidence type="ECO:0000259" key="5">
    <source>
        <dbReference type="SMART" id="SM00822"/>
    </source>
</evidence>
<evidence type="ECO:0000256" key="1">
    <source>
        <dbReference type="ARBA" id="ARBA00006484"/>
    </source>
</evidence>
<dbReference type="Pfam" id="PF00106">
    <property type="entry name" value="adh_short"/>
    <property type="match status" value="1"/>
</dbReference>
<dbReference type="PRINTS" id="PR00081">
    <property type="entry name" value="GDHRDH"/>
</dbReference>
<proteinExistence type="inferred from homology"/>
<dbReference type="PANTHER" id="PTHR44196:SF1">
    <property type="entry name" value="DEHYDROGENASE_REDUCTASE SDR FAMILY MEMBER 7B"/>
    <property type="match status" value="1"/>
</dbReference>
<name>A0A2I1PCQ0_9MICO</name>
<keyword evidence="7" id="KW-1185">Reference proteome</keyword>
<reference evidence="6 7" key="1">
    <citation type="submission" date="2017-12" db="EMBL/GenBank/DDBJ databases">
        <title>Phylogenetic diversity of female urinary microbiome.</title>
        <authorList>
            <person name="Thomas-White K."/>
            <person name="Wolfe A.J."/>
        </authorList>
    </citation>
    <scope>NUCLEOTIDE SEQUENCE [LARGE SCALE GENOMIC DNA]</scope>
    <source>
        <strain evidence="6 7">UMB1298</strain>
    </source>
</reference>
<dbReference type="CDD" id="cd05233">
    <property type="entry name" value="SDR_c"/>
    <property type="match status" value="1"/>
</dbReference>
<feature type="region of interest" description="Disordered" evidence="4">
    <location>
        <begin position="1"/>
        <end position="34"/>
    </location>
</feature>
<comment type="similarity">
    <text evidence="1 3">Belongs to the short-chain dehydrogenases/reductases (SDR) family.</text>
</comment>
<dbReference type="SUPFAM" id="SSF51735">
    <property type="entry name" value="NAD(P)-binding Rossmann-fold domains"/>
    <property type="match status" value="1"/>
</dbReference>
<evidence type="ECO:0000313" key="6">
    <source>
        <dbReference type="EMBL" id="PKZ42412.1"/>
    </source>
</evidence>
<evidence type="ECO:0000256" key="2">
    <source>
        <dbReference type="ARBA" id="ARBA00023002"/>
    </source>
</evidence>
<accession>A0A2I1PCQ0</accession>
<dbReference type="AlphaFoldDB" id="A0A2I1PCQ0"/>
<dbReference type="EMBL" id="PKIZ01000003">
    <property type="protein sequence ID" value="PKZ42412.1"/>
    <property type="molecule type" value="Genomic_DNA"/>
</dbReference>
<dbReference type="InterPro" id="IPR002347">
    <property type="entry name" value="SDR_fam"/>
</dbReference>
<dbReference type="RefSeq" id="WP_083323718.1">
    <property type="nucleotide sequence ID" value="NZ_PKIZ01000003.1"/>
</dbReference>
<evidence type="ECO:0000256" key="3">
    <source>
        <dbReference type="RuleBase" id="RU000363"/>
    </source>
</evidence>
<dbReference type="PRINTS" id="PR00080">
    <property type="entry name" value="SDRFAMILY"/>
</dbReference>
<dbReference type="OrthoDB" id="151996at2"/>